<gene>
    <name evidence="10" type="primary">trkH_38</name>
    <name evidence="10" type="ORF">SDC9_199283</name>
</gene>
<keyword evidence="4" id="KW-1003">Cell membrane</keyword>
<dbReference type="AlphaFoldDB" id="A0A645ITB5"/>
<dbReference type="GO" id="GO:0008324">
    <property type="term" value="F:monoatomic cation transmembrane transporter activity"/>
    <property type="evidence" value="ECO:0007669"/>
    <property type="project" value="InterPro"/>
</dbReference>
<keyword evidence="8 9" id="KW-0472">Membrane</keyword>
<dbReference type="InterPro" id="IPR003445">
    <property type="entry name" value="Cat_transpt"/>
</dbReference>
<evidence type="ECO:0000256" key="9">
    <source>
        <dbReference type="SAM" id="Phobius"/>
    </source>
</evidence>
<dbReference type="GO" id="GO:0005886">
    <property type="term" value="C:plasma membrane"/>
    <property type="evidence" value="ECO:0007669"/>
    <property type="project" value="UniProtKB-SubCell"/>
</dbReference>
<feature type="transmembrane region" description="Helical" evidence="9">
    <location>
        <begin position="79"/>
        <end position="99"/>
    </location>
</feature>
<dbReference type="Pfam" id="PF02386">
    <property type="entry name" value="TrkH"/>
    <property type="match status" value="1"/>
</dbReference>
<keyword evidence="6 9" id="KW-1133">Transmembrane helix</keyword>
<comment type="subcellular location">
    <subcellularLocation>
        <location evidence="1">Cell membrane</location>
        <topology evidence="1">Multi-pass membrane protein</topology>
    </subcellularLocation>
</comment>
<evidence type="ECO:0000256" key="2">
    <source>
        <dbReference type="ARBA" id="ARBA00009137"/>
    </source>
</evidence>
<reference evidence="10" key="1">
    <citation type="submission" date="2019-08" db="EMBL/GenBank/DDBJ databases">
        <authorList>
            <person name="Kucharzyk K."/>
            <person name="Murdoch R.W."/>
            <person name="Higgins S."/>
            <person name="Loffler F."/>
        </authorList>
    </citation>
    <scope>NUCLEOTIDE SEQUENCE</scope>
</reference>
<evidence type="ECO:0000256" key="8">
    <source>
        <dbReference type="ARBA" id="ARBA00023136"/>
    </source>
</evidence>
<evidence type="ECO:0000313" key="10">
    <source>
        <dbReference type="EMBL" id="MPN51634.1"/>
    </source>
</evidence>
<evidence type="ECO:0000256" key="4">
    <source>
        <dbReference type="ARBA" id="ARBA00022475"/>
    </source>
</evidence>
<evidence type="ECO:0000256" key="6">
    <source>
        <dbReference type="ARBA" id="ARBA00022989"/>
    </source>
</evidence>
<accession>A0A645ITB5</accession>
<feature type="transmembrane region" description="Helical" evidence="9">
    <location>
        <begin position="14"/>
        <end position="36"/>
    </location>
</feature>
<protein>
    <submittedName>
        <fullName evidence="10">Trk system potassium uptake protein TrkH</fullName>
    </submittedName>
</protein>
<dbReference type="GO" id="GO:0030001">
    <property type="term" value="P:metal ion transport"/>
    <property type="evidence" value="ECO:0007669"/>
    <property type="project" value="UniProtKB-ARBA"/>
</dbReference>
<dbReference type="PANTHER" id="PTHR32024">
    <property type="entry name" value="TRK SYSTEM POTASSIUM UPTAKE PROTEIN TRKG-RELATED"/>
    <property type="match status" value="1"/>
</dbReference>
<feature type="transmembrane region" description="Helical" evidence="9">
    <location>
        <begin position="43"/>
        <end position="59"/>
    </location>
</feature>
<evidence type="ECO:0000256" key="5">
    <source>
        <dbReference type="ARBA" id="ARBA00022692"/>
    </source>
</evidence>
<dbReference type="PANTHER" id="PTHR32024:SF2">
    <property type="entry name" value="TRK SYSTEM POTASSIUM UPTAKE PROTEIN TRKG-RELATED"/>
    <property type="match status" value="1"/>
</dbReference>
<keyword evidence="7" id="KW-0406">Ion transport</keyword>
<organism evidence="10">
    <name type="scientific">bioreactor metagenome</name>
    <dbReference type="NCBI Taxonomy" id="1076179"/>
    <lineage>
        <taxon>unclassified sequences</taxon>
        <taxon>metagenomes</taxon>
        <taxon>ecological metagenomes</taxon>
    </lineage>
</organism>
<evidence type="ECO:0000256" key="1">
    <source>
        <dbReference type="ARBA" id="ARBA00004651"/>
    </source>
</evidence>
<comment type="caution">
    <text evidence="10">The sequence shown here is derived from an EMBL/GenBank/DDBJ whole genome shotgun (WGS) entry which is preliminary data.</text>
</comment>
<name>A0A645ITB5_9ZZZZ</name>
<proteinExistence type="inferred from homology"/>
<dbReference type="EMBL" id="VSSQ01116939">
    <property type="protein sequence ID" value="MPN51634.1"/>
    <property type="molecule type" value="Genomic_DNA"/>
</dbReference>
<sequence length="106" mass="11405">MPILLGDKTITDKLAFSASTFIALYFIIFAVAAVMISATGEDVVTSITAVAVTLGNIGPGLGDVGPATTFHTQTTTAKWIYVFCMLCGRLELYTVLVLFTKDAWHR</sequence>
<keyword evidence="5 9" id="KW-0812">Transmembrane</keyword>
<keyword evidence="3" id="KW-0813">Transport</keyword>
<evidence type="ECO:0000256" key="7">
    <source>
        <dbReference type="ARBA" id="ARBA00023065"/>
    </source>
</evidence>
<evidence type="ECO:0000256" key="3">
    <source>
        <dbReference type="ARBA" id="ARBA00022448"/>
    </source>
</evidence>
<comment type="similarity">
    <text evidence="2">Belongs to the TrkH potassium transport family.</text>
</comment>